<gene>
    <name evidence="1" type="ORF">QQ008_05285</name>
</gene>
<reference evidence="1" key="1">
    <citation type="submission" date="2023-06" db="EMBL/GenBank/DDBJ databases">
        <title>Genomic of Parafulvivirga corallium.</title>
        <authorList>
            <person name="Wang G."/>
        </authorList>
    </citation>
    <scope>NUCLEOTIDE SEQUENCE</scope>
    <source>
        <strain evidence="1">BMA10</strain>
    </source>
</reference>
<organism evidence="1 2">
    <name type="scientific">Splendidivirga corallicola</name>
    <dbReference type="NCBI Taxonomy" id="3051826"/>
    <lineage>
        <taxon>Bacteria</taxon>
        <taxon>Pseudomonadati</taxon>
        <taxon>Bacteroidota</taxon>
        <taxon>Cytophagia</taxon>
        <taxon>Cytophagales</taxon>
        <taxon>Splendidivirgaceae</taxon>
        <taxon>Splendidivirga</taxon>
    </lineage>
</organism>
<proteinExistence type="predicted"/>
<accession>A0ABT8KJZ9</accession>
<dbReference type="Proteomes" id="UP001172082">
    <property type="component" value="Unassembled WGS sequence"/>
</dbReference>
<keyword evidence="1" id="KW-0645">Protease</keyword>
<keyword evidence="1" id="KW-0378">Hydrolase</keyword>
<keyword evidence="2" id="KW-1185">Reference proteome</keyword>
<dbReference type="RefSeq" id="WP_346750778.1">
    <property type="nucleotide sequence ID" value="NZ_JAUJEA010000001.1"/>
</dbReference>
<evidence type="ECO:0000313" key="2">
    <source>
        <dbReference type="Proteomes" id="UP001172082"/>
    </source>
</evidence>
<protein>
    <submittedName>
        <fullName evidence="1">Aminopeptidase</fullName>
        <ecNumber evidence="1">3.4.11.-</ecNumber>
    </submittedName>
</protein>
<keyword evidence="1" id="KW-0031">Aminopeptidase</keyword>
<name>A0ABT8KJZ9_9BACT</name>
<comment type="caution">
    <text evidence="1">The sequence shown here is derived from an EMBL/GenBank/DDBJ whole genome shotgun (WGS) entry which is preliminary data.</text>
</comment>
<dbReference type="GO" id="GO:0004177">
    <property type="term" value="F:aminopeptidase activity"/>
    <property type="evidence" value="ECO:0007669"/>
    <property type="project" value="UniProtKB-KW"/>
</dbReference>
<dbReference type="EC" id="3.4.11.-" evidence="1"/>
<evidence type="ECO:0000313" key="1">
    <source>
        <dbReference type="EMBL" id="MDN5200758.1"/>
    </source>
</evidence>
<dbReference type="EMBL" id="JAUJEA010000001">
    <property type="protein sequence ID" value="MDN5200758.1"/>
    <property type="molecule type" value="Genomic_DNA"/>
</dbReference>
<dbReference type="InterPro" id="IPR014553">
    <property type="entry name" value="Aminopept"/>
</dbReference>
<sequence>MKRRIIYTIFFILILLGVLNRKLLYYGYIQAKGQLHVVMNAEPIEEVLKDIEFPDSLKRKLELVKEVKRFAFDSLGINYSENYSTIFDQKGKPLLWVVTACDPFELKAKEWSFSFIGSFPYKGFFDHDKAVEEEAIWKEQGLDTNIRTAGGWSTLGWFKDPILSNMLLRKEGDLASLIIHELTHGTLFVKDSVQFNENLATFIGDKGAEKFIAMKFGLDSDEYKTFIQGLEDQHKFKNHILSGAKKLDSLYNAFSEIHSNTFKLEKKQEMITSIIGTIDTLNLHRQEAYNNYYKDFSPNNTYFMSFLRYNDKLDILEEELNENFNGDLKNYLIYLKKKYPSL</sequence>
<dbReference type="Pfam" id="PF10023">
    <property type="entry name" value="Aminopep"/>
    <property type="match status" value="1"/>
</dbReference>